<accession>A0A3S3TMK2</accession>
<comment type="caution">
    <text evidence="1">The sequence shown here is derived from an EMBL/GenBank/DDBJ whole genome shotgun (WGS) entry which is preliminary data.</text>
</comment>
<evidence type="ECO:0000313" key="1">
    <source>
        <dbReference type="EMBL" id="RVU04478.1"/>
    </source>
</evidence>
<dbReference type="InterPro" id="IPR036249">
    <property type="entry name" value="Thioredoxin-like_sf"/>
</dbReference>
<dbReference type="EMBL" id="SACO01000008">
    <property type="protein sequence ID" value="RVU04478.1"/>
    <property type="molecule type" value="Genomic_DNA"/>
</dbReference>
<dbReference type="Proteomes" id="UP000282837">
    <property type="component" value="Unassembled WGS sequence"/>
</dbReference>
<keyword evidence="2" id="KW-1185">Reference proteome</keyword>
<evidence type="ECO:0008006" key="3">
    <source>
        <dbReference type="Google" id="ProtNLM"/>
    </source>
</evidence>
<reference evidence="1 2" key="1">
    <citation type="submission" date="2019-01" db="EMBL/GenBank/DDBJ databases">
        <authorList>
            <person name="Chen W.-M."/>
        </authorList>
    </citation>
    <scope>NUCLEOTIDE SEQUENCE [LARGE SCALE GENOMIC DNA]</scope>
    <source>
        <strain evidence="1 2">FSY-9</strain>
    </source>
</reference>
<protein>
    <recommendedName>
        <fullName evidence="3">Thioredoxin</fullName>
    </recommendedName>
</protein>
<dbReference type="SUPFAM" id="SSF52833">
    <property type="entry name" value="Thioredoxin-like"/>
    <property type="match status" value="1"/>
</dbReference>
<sequence>MGLFWADHAMAAQESPSAQPRKIILLGARWCAPCIAELRDLPRLVAAAAPDRIALAWVDRPPALPPALAAQVDIIALPQAHALALRLGGQGFGLPMAAIMASSGQYCRPWPHSLSPERLPDLRQSCD</sequence>
<evidence type="ECO:0000313" key="2">
    <source>
        <dbReference type="Proteomes" id="UP000282837"/>
    </source>
</evidence>
<proteinExistence type="predicted"/>
<dbReference type="AlphaFoldDB" id="A0A3S3TMK2"/>
<gene>
    <name evidence="1" type="ORF">EOE18_11840</name>
</gene>
<name>A0A3S3TMK2_9SPHN</name>
<organism evidence="1 2">
    <name type="scientific">Novosphingobium umbonatum</name>
    <dbReference type="NCBI Taxonomy" id="1908524"/>
    <lineage>
        <taxon>Bacteria</taxon>
        <taxon>Pseudomonadati</taxon>
        <taxon>Pseudomonadota</taxon>
        <taxon>Alphaproteobacteria</taxon>
        <taxon>Sphingomonadales</taxon>
        <taxon>Sphingomonadaceae</taxon>
        <taxon>Novosphingobium</taxon>
    </lineage>
</organism>